<gene>
    <name evidence="3" type="ORF">HGO97_012030</name>
</gene>
<feature type="compositionally biased region" description="Pro residues" evidence="1">
    <location>
        <begin position="222"/>
        <end position="233"/>
    </location>
</feature>
<dbReference type="EMBL" id="JABACJ020000010">
    <property type="protein sequence ID" value="MBU3876541.1"/>
    <property type="molecule type" value="Genomic_DNA"/>
</dbReference>
<feature type="transmembrane region" description="Helical" evidence="2">
    <location>
        <begin position="17"/>
        <end position="42"/>
    </location>
</feature>
<feature type="transmembrane region" description="Helical" evidence="2">
    <location>
        <begin position="172"/>
        <end position="195"/>
    </location>
</feature>
<comment type="caution">
    <text evidence="3">The sequence shown here is derived from an EMBL/GenBank/DDBJ whole genome shotgun (WGS) entry which is preliminary data.</text>
</comment>
<evidence type="ECO:0000313" key="4">
    <source>
        <dbReference type="Proteomes" id="UP000723714"/>
    </source>
</evidence>
<protein>
    <submittedName>
        <fullName evidence="3">RNA-binding protein</fullName>
    </submittedName>
</protein>
<dbReference type="Proteomes" id="UP000723714">
    <property type="component" value="Unassembled WGS sequence"/>
</dbReference>
<accession>A0ABS6D4Y6</accession>
<evidence type="ECO:0000256" key="1">
    <source>
        <dbReference type="SAM" id="MobiDB-lite"/>
    </source>
</evidence>
<organism evidence="3 4">
    <name type="scientific">Faecalicatena faecalis</name>
    <dbReference type="NCBI Taxonomy" id="2726362"/>
    <lineage>
        <taxon>Bacteria</taxon>
        <taxon>Bacillati</taxon>
        <taxon>Bacillota</taxon>
        <taxon>Clostridia</taxon>
        <taxon>Lachnospirales</taxon>
        <taxon>Lachnospiraceae</taxon>
        <taxon>Faecalicatena</taxon>
    </lineage>
</organism>
<evidence type="ECO:0000256" key="2">
    <source>
        <dbReference type="SAM" id="Phobius"/>
    </source>
</evidence>
<dbReference type="RefSeq" id="WP_216241964.1">
    <property type="nucleotide sequence ID" value="NZ_JABACJ020000010.1"/>
</dbReference>
<feature type="transmembrane region" description="Helical" evidence="2">
    <location>
        <begin position="90"/>
        <end position="119"/>
    </location>
</feature>
<keyword evidence="2" id="KW-0472">Membrane</keyword>
<keyword evidence="2" id="KW-0812">Transmembrane</keyword>
<sequence length="362" mass="39235">MDYYNSYNYMNSTVDSIFAGIVAIYLIILAVLALFYVISYVFKGIGMFTIAKRQGKEYPWLAFIPFARTYLHGELAGNIRLKNKSIKNPGIWLLVMPFIFGALNFIFYIIFCAVGFSALSSVTFGSIYGHHMTGLSTGAIMGMIVVFLLWMATAVIYGAAFKVLKALVNHQIVGGFTTSNMSVAHAVLCLIVPLYESICLFVMRNRPYQPGKEPDLGRPFMQAPPPVVPPQGGPAPGMSAPYGAPVGAPQGGPVPHEEPAVAPQEAQVPHEEPAAPPQEAPAPHEGPAVPPQEAQVPHEGATVPSKEDAPVVLHGELDQVEQDQKNTDSETKDQSGSEPQNEPQGSQTYGEYVKQNEDSNQD</sequence>
<keyword evidence="4" id="KW-1185">Reference proteome</keyword>
<name>A0ABS6D4Y6_9FIRM</name>
<feature type="transmembrane region" description="Helical" evidence="2">
    <location>
        <begin position="139"/>
        <end position="160"/>
    </location>
</feature>
<keyword evidence="2" id="KW-1133">Transmembrane helix</keyword>
<feature type="compositionally biased region" description="Low complexity" evidence="1">
    <location>
        <begin position="240"/>
        <end position="254"/>
    </location>
</feature>
<feature type="compositionally biased region" description="Polar residues" evidence="1">
    <location>
        <begin position="336"/>
        <end position="349"/>
    </location>
</feature>
<feature type="compositionally biased region" description="Basic and acidic residues" evidence="1">
    <location>
        <begin position="322"/>
        <end position="335"/>
    </location>
</feature>
<evidence type="ECO:0000313" key="3">
    <source>
        <dbReference type="EMBL" id="MBU3876541.1"/>
    </source>
</evidence>
<reference evidence="3 4" key="1">
    <citation type="submission" date="2021-06" db="EMBL/GenBank/DDBJ databases">
        <title>Faecalicatena sp. nov. isolated from porcine feces.</title>
        <authorList>
            <person name="Oh B.S."/>
            <person name="Lee J.H."/>
        </authorList>
    </citation>
    <scope>NUCLEOTIDE SEQUENCE [LARGE SCALE GENOMIC DNA]</scope>
    <source>
        <strain evidence="3 4">AGMB00832</strain>
    </source>
</reference>
<feature type="region of interest" description="Disordered" evidence="1">
    <location>
        <begin position="213"/>
        <end position="362"/>
    </location>
</feature>
<proteinExistence type="predicted"/>